<dbReference type="Pfam" id="PF13032">
    <property type="entry name" value="RNaseH_pPIWI_RE"/>
    <property type="match status" value="1"/>
</dbReference>
<name>A0A4U5WN51_STRLS</name>
<sequence>MWRFDEAAHHSVSMSRTFHLLACRKRRRRPTDQTHPGMRRPPGPLPSRHKSERSCTDQFARPHVTLTKLDPAQTANRTWTCSNPTSLEIVPAFLQDGDNPADWAMYVHAQRRLHAHTTIATTWPAIVHLAELMEEYIV</sequence>
<comment type="caution">
    <text evidence="3">The sequence shown here is derived from an EMBL/GenBank/DDBJ whole genome shotgun (WGS) entry which is preliminary data.</text>
</comment>
<feature type="domain" description="pPIWI-RE RNaseH" evidence="2">
    <location>
        <begin position="56"/>
        <end position="137"/>
    </location>
</feature>
<evidence type="ECO:0000313" key="4">
    <source>
        <dbReference type="Proteomes" id="UP000305929"/>
    </source>
</evidence>
<dbReference type="AlphaFoldDB" id="A0A4U5WN51"/>
<proteinExistence type="predicted"/>
<dbReference type="OrthoDB" id="3199411at2"/>
<dbReference type="Proteomes" id="UP000305929">
    <property type="component" value="Unassembled WGS sequence"/>
</dbReference>
<evidence type="ECO:0000313" key="3">
    <source>
        <dbReference type="EMBL" id="TKT03597.1"/>
    </source>
</evidence>
<dbReference type="EMBL" id="SZNQ01000001">
    <property type="protein sequence ID" value="TKT03597.1"/>
    <property type="molecule type" value="Genomic_DNA"/>
</dbReference>
<accession>A0A4U5WN51</accession>
<dbReference type="RefSeq" id="WP_137309443.1">
    <property type="nucleotide sequence ID" value="NZ_SZNQ01000001.1"/>
</dbReference>
<keyword evidence="4" id="KW-1185">Reference proteome</keyword>
<dbReference type="InterPro" id="IPR024996">
    <property type="entry name" value="RNaseH_pPIWI_RE"/>
</dbReference>
<feature type="region of interest" description="Disordered" evidence="1">
    <location>
        <begin position="23"/>
        <end position="74"/>
    </location>
</feature>
<gene>
    <name evidence="3" type="ORF">E4U91_28310</name>
</gene>
<evidence type="ECO:0000256" key="1">
    <source>
        <dbReference type="SAM" id="MobiDB-lite"/>
    </source>
</evidence>
<reference evidence="3 4" key="1">
    <citation type="submission" date="2019-04" db="EMBL/GenBank/DDBJ databases">
        <title>Streptomyces lasaliensis sp. nov., an Actinomycete isolated from soil which produces the polyether antibiotic lasalocid.</title>
        <authorList>
            <person name="Erwin G."/>
            <person name="Haber C."/>
        </authorList>
    </citation>
    <scope>NUCLEOTIDE SEQUENCE [LARGE SCALE GENOMIC DNA]</scope>
    <source>
        <strain evidence="3 4">X-537</strain>
    </source>
</reference>
<evidence type="ECO:0000259" key="2">
    <source>
        <dbReference type="Pfam" id="PF13032"/>
    </source>
</evidence>
<protein>
    <submittedName>
        <fullName evidence="3">DUF3893 domain-containing protein</fullName>
    </submittedName>
</protein>
<organism evidence="3 4">
    <name type="scientific">Streptomyces lasalocidi</name>
    <name type="common">Streptomyces lasaliensis</name>
    <dbReference type="NCBI Taxonomy" id="324833"/>
    <lineage>
        <taxon>Bacteria</taxon>
        <taxon>Bacillati</taxon>
        <taxon>Actinomycetota</taxon>
        <taxon>Actinomycetes</taxon>
        <taxon>Kitasatosporales</taxon>
        <taxon>Streptomycetaceae</taxon>
        <taxon>Streptomyces</taxon>
    </lineage>
</organism>